<dbReference type="GeneTree" id="ENSGT00950000185163"/>
<accession>A0A452RIK6</accession>
<reference evidence="2" key="3">
    <citation type="submission" date="2025-09" db="UniProtKB">
        <authorList>
            <consortium name="Ensembl"/>
        </authorList>
    </citation>
    <scope>IDENTIFICATION</scope>
</reference>
<dbReference type="AlphaFoldDB" id="A0A452RIK6"/>
<dbReference type="Ensembl" id="ENSUAMT00000021021.1">
    <property type="protein sequence ID" value="ENSUAMP00000018794.1"/>
    <property type="gene ID" value="ENSUAMG00000014880.1"/>
</dbReference>
<feature type="compositionally biased region" description="Basic residues" evidence="1">
    <location>
        <begin position="20"/>
        <end position="29"/>
    </location>
</feature>
<reference evidence="3" key="1">
    <citation type="submission" date="2016-06" db="EMBL/GenBank/DDBJ databases">
        <title>De novo assembly and RNA-Seq shows season-dependent expression and editing in black bear kidneys.</title>
        <authorList>
            <person name="Korstanje R."/>
            <person name="Srivastava A."/>
            <person name="Sarsani V.K."/>
            <person name="Sheehan S.M."/>
            <person name="Seger R.L."/>
            <person name="Barter M.E."/>
            <person name="Lindqvist C."/>
            <person name="Brody L.C."/>
            <person name="Mullikin J.C."/>
        </authorList>
    </citation>
    <scope>NUCLEOTIDE SEQUENCE [LARGE SCALE GENOMIC DNA]</scope>
</reference>
<protein>
    <submittedName>
        <fullName evidence="2">Uncharacterized protein</fullName>
    </submittedName>
</protein>
<evidence type="ECO:0000313" key="3">
    <source>
        <dbReference type="Proteomes" id="UP000291022"/>
    </source>
</evidence>
<dbReference type="Proteomes" id="UP000291022">
    <property type="component" value="Unassembled WGS sequence"/>
</dbReference>
<keyword evidence="3" id="KW-1185">Reference proteome</keyword>
<feature type="compositionally biased region" description="Basic residues" evidence="1">
    <location>
        <begin position="38"/>
        <end position="51"/>
    </location>
</feature>
<reference evidence="2" key="2">
    <citation type="submission" date="2025-08" db="UniProtKB">
        <authorList>
            <consortium name="Ensembl"/>
        </authorList>
    </citation>
    <scope>IDENTIFICATION</scope>
</reference>
<proteinExistence type="predicted"/>
<organism evidence="2 3">
    <name type="scientific">Ursus americanus</name>
    <name type="common">American black bear</name>
    <name type="synonym">Euarctos americanus</name>
    <dbReference type="NCBI Taxonomy" id="9643"/>
    <lineage>
        <taxon>Eukaryota</taxon>
        <taxon>Metazoa</taxon>
        <taxon>Chordata</taxon>
        <taxon>Craniata</taxon>
        <taxon>Vertebrata</taxon>
        <taxon>Euteleostomi</taxon>
        <taxon>Mammalia</taxon>
        <taxon>Eutheria</taxon>
        <taxon>Laurasiatheria</taxon>
        <taxon>Carnivora</taxon>
        <taxon>Caniformia</taxon>
        <taxon>Ursidae</taxon>
        <taxon>Ursus</taxon>
    </lineage>
</organism>
<feature type="region of interest" description="Disordered" evidence="1">
    <location>
        <begin position="1"/>
        <end position="53"/>
    </location>
</feature>
<sequence length="77" mass="8721">MCAANPRGAGARSLAEGAGKGRRRATNRHCRGEGEKKGWRRGNARRERRRMAPAEFRGSGQIWMYLDSRANTLCNWM</sequence>
<evidence type="ECO:0000256" key="1">
    <source>
        <dbReference type="SAM" id="MobiDB-lite"/>
    </source>
</evidence>
<evidence type="ECO:0000313" key="2">
    <source>
        <dbReference type="Ensembl" id="ENSUAMP00000018794.1"/>
    </source>
</evidence>
<name>A0A452RIK6_URSAM</name>